<protein>
    <submittedName>
        <fullName evidence="2">Uncharacterized protein</fullName>
    </submittedName>
</protein>
<dbReference type="EMBL" id="CP104395">
    <property type="protein sequence ID" value="WEL19393.1"/>
    <property type="molecule type" value="Genomic_DNA"/>
</dbReference>
<name>A0ABY8CDX5_9ARCH</name>
<accession>A0ABY8CDX5</accession>
<dbReference type="GeneID" id="98290405"/>
<feature type="region of interest" description="Disordered" evidence="1">
    <location>
        <begin position="17"/>
        <end position="46"/>
    </location>
</feature>
<evidence type="ECO:0000313" key="3">
    <source>
        <dbReference type="Proteomes" id="UP001218034"/>
    </source>
</evidence>
<proteinExistence type="predicted"/>
<keyword evidence="3" id="KW-1185">Reference proteome</keyword>
<gene>
    <name evidence="2" type="ORF">SVXNc_0368</name>
</gene>
<reference evidence="2 3" key="1">
    <citation type="submission" date="2022-09" db="EMBL/GenBank/DDBJ databases">
        <title>Xylan utilization by haloarchaea-nanohaloarchaea associations.</title>
        <authorList>
            <person name="Yakimov M."/>
        </authorList>
    </citation>
    <scope>NUCLEOTIDE SEQUENCE [LARGE SCALE GENOMIC DNA]</scope>
    <source>
        <strain evidence="2 3">SVXNc</strain>
    </source>
</reference>
<dbReference type="Proteomes" id="UP001218034">
    <property type="component" value="Chromosome"/>
</dbReference>
<dbReference type="RefSeq" id="WP_347722263.1">
    <property type="nucleotide sequence ID" value="NZ_CP104395.1"/>
</dbReference>
<feature type="compositionally biased region" description="Basic and acidic residues" evidence="1">
    <location>
        <begin position="27"/>
        <end position="45"/>
    </location>
</feature>
<sequence>MEDEEFKDYLADKAKEILNEQTSDVGKAPEKKEKLESRAEKESESKIPFAWDPREVEHLAKNRKSMTNKELENFMDKDSELHEKMEEIDEWTGFARWEERFLLQNVDKEIEDLAEEMDRSKPEIEAKKIMMGIQGTE</sequence>
<organism evidence="2 3">
    <name type="scientific">Candidatus Nanohalococcus occultus</name>
    <dbReference type="NCBI Taxonomy" id="2978047"/>
    <lineage>
        <taxon>Archaea</taxon>
        <taxon>Candidatus Nanohalarchaeota</taxon>
        <taxon>Candidatus Nanohalarchaeota incertae sedis</taxon>
        <taxon>Candidatus Nanohalococcus</taxon>
    </lineage>
</organism>
<evidence type="ECO:0000313" key="2">
    <source>
        <dbReference type="EMBL" id="WEL19393.1"/>
    </source>
</evidence>
<evidence type="ECO:0000256" key="1">
    <source>
        <dbReference type="SAM" id="MobiDB-lite"/>
    </source>
</evidence>